<feature type="region of interest" description="Disordered" evidence="1">
    <location>
        <begin position="345"/>
        <end position="364"/>
    </location>
</feature>
<evidence type="ECO:0000313" key="2">
    <source>
        <dbReference type="EMBL" id="GAA1590794.1"/>
    </source>
</evidence>
<gene>
    <name evidence="2" type="ORF">GCM10009789_50690</name>
</gene>
<dbReference type="SUPFAM" id="SSF48452">
    <property type="entry name" value="TPR-like"/>
    <property type="match status" value="1"/>
</dbReference>
<evidence type="ECO:0000256" key="1">
    <source>
        <dbReference type="SAM" id="MobiDB-lite"/>
    </source>
</evidence>
<proteinExistence type="predicted"/>
<dbReference type="Gene3D" id="1.25.40.10">
    <property type="entry name" value="Tetratricopeptide repeat domain"/>
    <property type="match status" value="1"/>
</dbReference>
<dbReference type="EMBL" id="BAAAOS010000037">
    <property type="protein sequence ID" value="GAA1590794.1"/>
    <property type="molecule type" value="Genomic_DNA"/>
</dbReference>
<dbReference type="RefSeq" id="WP_344218049.1">
    <property type="nucleotide sequence ID" value="NZ_BAAAOS010000037.1"/>
</dbReference>
<keyword evidence="3" id="KW-1185">Reference proteome</keyword>
<accession>A0ABN2E1U6</accession>
<organism evidence="2 3">
    <name type="scientific">Kribbella sancticallisti</name>
    <dbReference type="NCBI Taxonomy" id="460087"/>
    <lineage>
        <taxon>Bacteria</taxon>
        <taxon>Bacillati</taxon>
        <taxon>Actinomycetota</taxon>
        <taxon>Actinomycetes</taxon>
        <taxon>Propionibacteriales</taxon>
        <taxon>Kribbellaceae</taxon>
        <taxon>Kribbella</taxon>
    </lineage>
</organism>
<dbReference type="Proteomes" id="UP001500393">
    <property type="component" value="Unassembled WGS sequence"/>
</dbReference>
<comment type="caution">
    <text evidence="2">The sequence shown here is derived from an EMBL/GenBank/DDBJ whole genome shotgun (WGS) entry which is preliminary data.</text>
</comment>
<protein>
    <recommendedName>
        <fullName evidence="4">Tetratricopeptide repeat protein</fullName>
    </recommendedName>
</protein>
<dbReference type="InterPro" id="IPR011990">
    <property type="entry name" value="TPR-like_helical_dom_sf"/>
</dbReference>
<name>A0ABN2E1U6_9ACTN</name>
<evidence type="ECO:0008006" key="4">
    <source>
        <dbReference type="Google" id="ProtNLM"/>
    </source>
</evidence>
<evidence type="ECO:0000313" key="3">
    <source>
        <dbReference type="Proteomes" id="UP001500393"/>
    </source>
</evidence>
<reference evidence="2 3" key="1">
    <citation type="journal article" date="2019" name="Int. J. Syst. Evol. Microbiol.">
        <title>The Global Catalogue of Microorganisms (GCM) 10K type strain sequencing project: providing services to taxonomists for standard genome sequencing and annotation.</title>
        <authorList>
            <consortium name="The Broad Institute Genomics Platform"/>
            <consortium name="The Broad Institute Genome Sequencing Center for Infectious Disease"/>
            <person name="Wu L."/>
            <person name="Ma J."/>
        </authorList>
    </citation>
    <scope>NUCLEOTIDE SEQUENCE [LARGE SCALE GENOMIC DNA]</scope>
    <source>
        <strain evidence="2 3">JCM 14969</strain>
    </source>
</reference>
<sequence>MAEDLRARRAVHLLALVQRADPYLRGPDQLRWATLLRAETGTVEPAVHWSAEHDPAVGLRLVAGLSTYWWMHGLRQEAARSARDLLSVLGPRVPEGLGEEYLLAVLLAAGSTEDFDLADHLEQAALVVEGLDGVFRHPVTVLLWAVALGPFLPPDQVADVLARNTVSDDPWTLAAIQLCTGSPRLTGTDPEGAEKAVQAALAQFRLLGDRWGVSMALSALAELAAWSGQLGLCVELTGEALAVTEELGADEDSALLLCRRADLYLRHGDVRAARPDYQCALQFAGTPETAIVARLGLARAARHAGDLPAAKEFALAALEGCPAGSELAREEAAAELAAIAASGAVAAATPGGSRRNSGGWLESG</sequence>